<comment type="caution">
    <text evidence="2">The sequence shown here is derived from an EMBL/GenBank/DDBJ whole genome shotgun (WGS) entry which is preliminary data.</text>
</comment>
<dbReference type="GO" id="GO:0009898">
    <property type="term" value="C:cytoplasmic side of plasma membrane"/>
    <property type="evidence" value="ECO:0007669"/>
    <property type="project" value="TreeGrafter"/>
</dbReference>
<feature type="compositionally biased region" description="Low complexity" evidence="1">
    <location>
        <begin position="70"/>
        <end position="81"/>
    </location>
</feature>
<dbReference type="InterPro" id="IPR027417">
    <property type="entry name" value="P-loop_NTPase"/>
</dbReference>
<proteinExistence type="predicted"/>
<dbReference type="GO" id="GO:0016887">
    <property type="term" value="F:ATP hydrolysis activity"/>
    <property type="evidence" value="ECO:0007669"/>
    <property type="project" value="TreeGrafter"/>
</dbReference>
<organism evidence="2 3">
    <name type="scientific">Clavibacter lycopersici</name>
    <dbReference type="NCBI Taxonomy" id="2301718"/>
    <lineage>
        <taxon>Bacteria</taxon>
        <taxon>Bacillati</taxon>
        <taxon>Actinomycetota</taxon>
        <taxon>Actinomycetes</taxon>
        <taxon>Micrococcales</taxon>
        <taxon>Microbacteriaceae</taxon>
        <taxon>Clavibacter</taxon>
    </lineage>
</organism>
<dbReference type="GO" id="GO:0005829">
    <property type="term" value="C:cytosol"/>
    <property type="evidence" value="ECO:0007669"/>
    <property type="project" value="TreeGrafter"/>
</dbReference>
<evidence type="ECO:0000256" key="1">
    <source>
        <dbReference type="SAM" id="MobiDB-lite"/>
    </source>
</evidence>
<evidence type="ECO:0000313" key="3">
    <source>
        <dbReference type="Proteomes" id="UP000266484"/>
    </source>
</evidence>
<dbReference type="GO" id="GO:0051782">
    <property type="term" value="P:negative regulation of cell division"/>
    <property type="evidence" value="ECO:0007669"/>
    <property type="project" value="TreeGrafter"/>
</dbReference>
<dbReference type="PANTHER" id="PTHR43384">
    <property type="entry name" value="SEPTUM SITE-DETERMINING PROTEIN MIND HOMOLOG, CHLOROPLASTIC-RELATED"/>
    <property type="match status" value="1"/>
</dbReference>
<dbReference type="SUPFAM" id="SSF52540">
    <property type="entry name" value="P-loop containing nucleoside triphosphate hydrolases"/>
    <property type="match status" value="1"/>
</dbReference>
<feature type="compositionally biased region" description="Basic and acidic residues" evidence="1">
    <location>
        <begin position="1"/>
        <end position="14"/>
    </location>
</feature>
<feature type="region of interest" description="Disordered" evidence="1">
    <location>
        <begin position="1"/>
        <end position="111"/>
    </location>
</feature>
<evidence type="ECO:0000313" key="2">
    <source>
        <dbReference type="EMBL" id="RIJ53041.1"/>
    </source>
</evidence>
<protein>
    <submittedName>
        <fullName evidence="2">ATPase</fullName>
    </submittedName>
</protein>
<dbReference type="EMBL" id="QWGT01000017">
    <property type="protein sequence ID" value="RIJ53041.1"/>
    <property type="molecule type" value="Genomic_DNA"/>
</dbReference>
<keyword evidence="3" id="KW-1185">Reference proteome</keyword>
<dbReference type="GO" id="GO:0005524">
    <property type="term" value="F:ATP binding"/>
    <property type="evidence" value="ECO:0007669"/>
    <property type="project" value="TreeGrafter"/>
</dbReference>
<dbReference type="AlphaFoldDB" id="A0A399TFI9"/>
<dbReference type="Gene3D" id="3.40.50.300">
    <property type="entry name" value="P-loop containing nucleotide triphosphate hydrolases"/>
    <property type="match status" value="1"/>
</dbReference>
<feature type="compositionally biased region" description="Low complexity" evidence="1">
    <location>
        <begin position="149"/>
        <end position="163"/>
    </location>
</feature>
<name>A0A399TFI9_9MICO</name>
<feature type="region of interest" description="Disordered" evidence="1">
    <location>
        <begin position="123"/>
        <end position="163"/>
    </location>
</feature>
<sequence length="611" mass="63719">MTDDTHDTGHRDGGAVEPPLLSRRELRRRQQEMERGSAEASGDAHRWVDPFPAVPRTSEGGLFGPDRVRPGSPADAPADDTSSADDEADGIDDLAPGAPEDTFADTEDTRTDDVEVVGTHAFDELFVEDEREAEVDAAEDADDDAEDLPAGGSAPDGSAAPAAPSAFDAVVAPAVGSTWSVPAPHVVNAHPFRMPLRPSSEVEQAKVAGTDDDASDAQADASQAPITPAGSERVAAPAPTAAPEPTPVASLPAAPDEDEDPAEARRPGTDLTAFPDADPQRYAMRTPRADAAASALTLFPEQSGHRPPRGPAVARTGFRGFLNTVTGGVFKIGPGSEEAAANAEVARREGDERIIRQATWSRAVSVLVANRKGGVGKTPTSLILGGVLGSIRGGSVAVVEVTDDPGALGYRAEGQPQRGLGELVRDRDEIHSAGQLAGYTAPQTSFASVVASVGPRRELTGEDVIGVSRLIDEYYAVRVMDSGNQPSSSAFRGAIEVTDVLVVPVLNAGDAVLEAVALLDFLRELGGHAAMLADNAVIIRLHDGRPEDPAVVARIDRILDDARPAQIFTVPYDAHIAERGPISLASLDPEVARAFTAATAGVVQRLAHAVR</sequence>
<gene>
    <name evidence="2" type="ORF">DZG00_02495</name>
</gene>
<feature type="region of interest" description="Disordered" evidence="1">
    <location>
        <begin position="199"/>
        <end position="281"/>
    </location>
</feature>
<dbReference type="PANTHER" id="PTHR43384:SF14">
    <property type="entry name" value="ESX-1 SECRETION-ASSOCIATED PROTEIN ESPI"/>
    <property type="match status" value="1"/>
</dbReference>
<feature type="compositionally biased region" description="Acidic residues" evidence="1">
    <location>
        <begin position="82"/>
        <end position="92"/>
    </location>
</feature>
<reference evidence="2 3" key="1">
    <citation type="submission" date="2018-08" db="EMBL/GenBank/DDBJ databases">
        <title>Genome Sequence of Clavibacter michiganensis Subspecies type strains, and the Atypical Peach-Colored Strains Isolated from Tomato.</title>
        <authorList>
            <person name="Osdaghi E."/>
            <person name="Portier P."/>
            <person name="Briand M."/>
            <person name="Jacques M.-A."/>
        </authorList>
    </citation>
    <scope>NUCLEOTIDE SEQUENCE [LARGE SCALE GENOMIC DNA]</scope>
    <source>
        <strain evidence="2 3">CFBP 8615</strain>
    </source>
</reference>
<feature type="compositionally biased region" description="Acidic residues" evidence="1">
    <location>
        <begin position="125"/>
        <end position="147"/>
    </location>
</feature>
<accession>A0A399TFI9</accession>
<feature type="compositionally biased region" description="Basic and acidic residues" evidence="1">
    <location>
        <begin position="22"/>
        <end position="48"/>
    </location>
</feature>
<dbReference type="InterPro" id="IPR050625">
    <property type="entry name" value="ParA/MinD_ATPase"/>
</dbReference>
<dbReference type="Proteomes" id="UP000266484">
    <property type="component" value="Unassembled WGS sequence"/>
</dbReference>
<dbReference type="RefSeq" id="WP_119455353.1">
    <property type="nucleotide sequence ID" value="NZ_QWGT01000017.1"/>
</dbReference>